<dbReference type="SMART" id="SM00368">
    <property type="entry name" value="LRR_RI"/>
    <property type="match status" value="8"/>
</dbReference>
<dbReference type="GO" id="GO:0005634">
    <property type="term" value="C:nucleus"/>
    <property type="evidence" value="ECO:0007669"/>
    <property type="project" value="TreeGrafter"/>
</dbReference>
<dbReference type="Pfam" id="PF13516">
    <property type="entry name" value="LRR_6"/>
    <property type="match status" value="6"/>
</dbReference>
<keyword evidence="1" id="KW-0343">GTPase activation</keyword>
<dbReference type="Gene3D" id="3.80.10.10">
    <property type="entry name" value="Ribonuclease Inhibitor"/>
    <property type="match status" value="4"/>
</dbReference>
<accession>A0A7S2WBZ6</accession>
<dbReference type="SMART" id="SM00365">
    <property type="entry name" value="LRR_SD22"/>
    <property type="match status" value="5"/>
</dbReference>
<evidence type="ECO:0000256" key="3">
    <source>
        <dbReference type="ARBA" id="ARBA00022737"/>
    </source>
</evidence>
<dbReference type="EMBL" id="HBHK01010338">
    <property type="protein sequence ID" value="CAD9679175.1"/>
    <property type="molecule type" value="Transcribed_RNA"/>
</dbReference>
<dbReference type="EMBL" id="HBHK01010339">
    <property type="protein sequence ID" value="CAD9679176.1"/>
    <property type="molecule type" value="Transcribed_RNA"/>
</dbReference>
<dbReference type="InterPro" id="IPR027038">
    <property type="entry name" value="RanGap"/>
</dbReference>
<evidence type="ECO:0000256" key="1">
    <source>
        <dbReference type="ARBA" id="ARBA00022468"/>
    </source>
</evidence>
<name>A0A7S2WBZ6_9STRA</name>
<dbReference type="AlphaFoldDB" id="A0A7S2WBZ6"/>
<evidence type="ECO:0000313" key="5">
    <source>
        <dbReference type="EMBL" id="CAD9679176.1"/>
    </source>
</evidence>
<gene>
    <name evidence="4" type="ORF">QSP1433_LOCUS6446</name>
    <name evidence="5" type="ORF">QSP1433_LOCUS6447</name>
</gene>
<dbReference type="SUPFAM" id="SSF52047">
    <property type="entry name" value="RNI-like"/>
    <property type="match status" value="2"/>
</dbReference>
<dbReference type="PANTHER" id="PTHR24113:SF12">
    <property type="entry name" value="RAN GTPASE-ACTIVATING PROTEIN 1"/>
    <property type="match status" value="1"/>
</dbReference>
<keyword evidence="3" id="KW-0677">Repeat</keyword>
<proteinExistence type="predicted"/>
<organism evidence="5">
    <name type="scientific">Mucochytrium quahogii</name>
    <dbReference type="NCBI Taxonomy" id="96639"/>
    <lineage>
        <taxon>Eukaryota</taxon>
        <taxon>Sar</taxon>
        <taxon>Stramenopiles</taxon>
        <taxon>Bigyra</taxon>
        <taxon>Labyrinthulomycetes</taxon>
        <taxon>Thraustochytrida</taxon>
        <taxon>Thraustochytriidae</taxon>
        <taxon>Mucochytrium</taxon>
    </lineage>
</organism>
<dbReference type="GO" id="GO:0005096">
    <property type="term" value="F:GTPase activator activity"/>
    <property type="evidence" value="ECO:0007669"/>
    <property type="project" value="UniProtKB-KW"/>
</dbReference>
<dbReference type="GO" id="GO:0005829">
    <property type="term" value="C:cytosol"/>
    <property type="evidence" value="ECO:0007669"/>
    <property type="project" value="TreeGrafter"/>
</dbReference>
<protein>
    <submittedName>
        <fullName evidence="5">Uncharacterized protein</fullName>
    </submittedName>
</protein>
<dbReference type="GO" id="GO:0006913">
    <property type="term" value="P:nucleocytoplasmic transport"/>
    <property type="evidence" value="ECO:0007669"/>
    <property type="project" value="TreeGrafter"/>
</dbReference>
<evidence type="ECO:0000256" key="2">
    <source>
        <dbReference type="ARBA" id="ARBA00022614"/>
    </source>
</evidence>
<keyword evidence="2" id="KW-0433">Leucine-rich repeat</keyword>
<dbReference type="PANTHER" id="PTHR24113">
    <property type="entry name" value="RAN GTPASE-ACTIVATING PROTEIN 1"/>
    <property type="match status" value="1"/>
</dbReference>
<reference evidence="5" key="1">
    <citation type="submission" date="2021-01" db="EMBL/GenBank/DDBJ databases">
        <authorList>
            <person name="Corre E."/>
            <person name="Pelletier E."/>
            <person name="Niang G."/>
            <person name="Scheremetjew M."/>
            <person name="Finn R."/>
            <person name="Kale V."/>
            <person name="Holt S."/>
            <person name="Cochrane G."/>
            <person name="Meng A."/>
            <person name="Brown T."/>
            <person name="Cohen L."/>
        </authorList>
    </citation>
    <scope>NUCLEOTIDE SEQUENCE</scope>
    <source>
        <strain evidence="5">NY070348D</strain>
    </source>
</reference>
<dbReference type="GO" id="GO:0048471">
    <property type="term" value="C:perinuclear region of cytoplasm"/>
    <property type="evidence" value="ECO:0007669"/>
    <property type="project" value="TreeGrafter"/>
</dbReference>
<dbReference type="InterPro" id="IPR001611">
    <property type="entry name" value="Leu-rich_rpt"/>
</dbReference>
<evidence type="ECO:0000313" key="4">
    <source>
        <dbReference type="EMBL" id="CAD9679175.1"/>
    </source>
</evidence>
<dbReference type="InterPro" id="IPR032675">
    <property type="entry name" value="LRR_dom_sf"/>
</dbReference>
<dbReference type="GO" id="GO:0031267">
    <property type="term" value="F:small GTPase binding"/>
    <property type="evidence" value="ECO:0007669"/>
    <property type="project" value="TreeGrafter"/>
</dbReference>
<sequence>MLARGNAAGTDAWPWACLPQAVCTTVNSMLGPQRMHIDDLIEWRRVEEILPFVGPLEIELMCGPSEHQRSLRGVWPRRVDGLALVAPMMTSCKGCRFIETLFDELQQFHGLKSLRLKVHQSFAVDAIEKLSQFVKTTKSLERLVMETAVQGEAGLLLNALEKNTSIEMLDLAGNYINSESATVLGNVLQTNSQLKSLYLADNYLHAPGGVALGQGLQVNQGLVYLDLCGNGIRDEGCIAICSALKQNVSLQKLVLFDNCITSVGGQAIAEMLGENKHLKQLSLAFNGLGHESTTRLFESLERNVSLEFLDLSNVYLDDALGFDRWVQPLASNTTLETLLLCGSQLGFNFVSCIFGQALRQNTQLQNLDISGNAFSSESIECMFENMKLDLSVKEIHLRQQGMLLHDIQAICNVVCMDTCVLEVLDIAGNNISEQGAVAFGEALKTNKHLRNLDLSNNPIKTQGLCAILTGINAGSCLRVLRLANADLVPSDSCLIARFLQTNSSLEQLDISGNEMTYTDEWKESGAWHSSLPYVWNLIPQKRFF</sequence>